<keyword evidence="1 10" id="KW-1003">Cell membrane</keyword>
<comment type="catalytic activity">
    <reaction evidence="10">
        <text>an acyl phosphate + sn-glycerol 3-phosphate = a 1-acyl-sn-glycero-3-phosphate + phosphate</text>
        <dbReference type="Rhea" id="RHEA:34075"/>
        <dbReference type="ChEBI" id="CHEBI:43474"/>
        <dbReference type="ChEBI" id="CHEBI:57597"/>
        <dbReference type="ChEBI" id="CHEBI:57970"/>
        <dbReference type="ChEBI" id="CHEBI:59918"/>
        <dbReference type="EC" id="2.3.1.275"/>
    </reaction>
</comment>
<dbReference type="SMART" id="SM01207">
    <property type="entry name" value="G3P_acyltransf"/>
    <property type="match status" value="1"/>
</dbReference>
<dbReference type="AlphaFoldDB" id="A0A3S3SNC2"/>
<dbReference type="GO" id="GO:0008654">
    <property type="term" value="P:phospholipid biosynthetic process"/>
    <property type="evidence" value="ECO:0007669"/>
    <property type="project" value="UniProtKB-UniRule"/>
</dbReference>
<keyword evidence="9 10" id="KW-1208">Phospholipid metabolism</keyword>
<comment type="subunit">
    <text evidence="10">Probably interacts with PlsX.</text>
</comment>
<comment type="subcellular location">
    <subcellularLocation>
        <location evidence="10">Cell membrane</location>
        <topology evidence="10">Multi-pass membrane protein</topology>
    </subcellularLocation>
</comment>
<feature type="transmembrane region" description="Helical" evidence="10">
    <location>
        <begin position="79"/>
        <end position="99"/>
    </location>
</feature>
<dbReference type="GO" id="GO:0043772">
    <property type="term" value="F:acyl-phosphate glycerol-3-phosphate acyltransferase activity"/>
    <property type="evidence" value="ECO:0007669"/>
    <property type="project" value="UniProtKB-UniRule"/>
</dbReference>
<comment type="function">
    <text evidence="10">Catalyzes the transfer of an acyl group from acyl-phosphate (acyl-PO(4)) to glycerol-3-phosphate (G3P) to form lysophosphatidic acid (LPA). This enzyme utilizes acyl-phosphate as fatty acyl donor, but not acyl-CoA or acyl-ACP.</text>
</comment>
<keyword evidence="5 10" id="KW-1133">Transmembrane helix</keyword>
<organism evidence="11 12">
    <name type="scientific">Candidatus Electrothrix aarhusensis</name>
    <dbReference type="NCBI Taxonomy" id="1859131"/>
    <lineage>
        <taxon>Bacteria</taxon>
        <taxon>Pseudomonadati</taxon>
        <taxon>Thermodesulfobacteriota</taxon>
        <taxon>Desulfobulbia</taxon>
        <taxon>Desulfobulbales</taxon>
        <taxon>Desulfobulbaceae</taxon>
        <taxon>Candidatus Electrothrix</taxon>
    </lineage>
</organism>
<proteinExistence type="inferred from homology"/>
<comment type="pathway">
    <text evidence="10">Lipid metabolism; phospholipid metabolism.</text>
</comment>
<reference evidence="11 12" key="1">
    <citation type="submission" date="2017-01" db="EMBL/GenBank/DDBJ databases">
        <title>The cable genome- insights into the physiology and evolution of filamentous bacteria capable of sulfide oxidation via long distance electron transfer.</title>
        <authorList>
            <person name="Schreiber L."/>
            <person name="Bjerg J.T."/>
            <person name="Boggild A."/>
            <person name="Van De Vossenberg J."/>
            <person name="Meysman F."/>
            <person name="Nielsen L.P."/>
            <person name="Schramm A."/>
            <person name="Kjeldsen K.U."/>
        </authorList>
    </citation>
    <scope>NUCLEOTIDE SEQUENCE [LARGE SCALE GENOMIC DNA]</scope>
    <source>
        <strain evidence="11">MCF</strain>
    </source>
</reference>
<feature type="transmembrane region" description="Helical" evidence="10">
    <location>
        <begin position="147"/>
        <end position="177"/>
    </location>
</feature>
<evidence type="ECO:0000256" key="5">
    <source>
        <dbReference type="ARBA" id="ARBA00022989"/>
    </source>
</evidence>
<sequence>MMADLLMVLAAYLIGGISTGYLLVLLRRGLDIRSTGSGSSGARNVGRVLGRSGFYLTLIGDILKGMLVVFTAVRLDFAPLIIGATVVAVIAGHIWPVWLKFRGGKGIATSLGTFLALDYTLVLLGGGIVLFVYLLSRNFLLSWSTAFILLPVLALLFGYPAYISASLAVTAVIVLYAHRANISSALTT</sequence>
<dbReference type="PANTHER" id="PTHR30309">
    <property type="entry name" value="INNER MEMBRANE PROTEIN YGIH"/>
    <property type="match status" value="1"/>
</dbReference>
<dbReference type="InterPro" id="IPR003811">
    <property type="entry name" value="G3P_acylTferase_PlsY"/>
</dbReference>
<dbReference type="UniPathway" id="UPA00085"/>
<evidence type="ECO:0000256" key="3">
    <source>
        <dbReference type="ARBA" id="ARBA00022679"/>
    </source>
</evidence>
<keyword evidence="11" id="KW-0012">Acyltransferase</keyword>
<evidence type="ECO:0000256" key="1">
    <source>
        <dbReference type="ARBA" id="ARBA00022475"/>
    </source>
</evidence>
<evidence type="ECO:0000256" key="2">
    <source>
        <dbReference type="ARBA" id="ARBA00022516"/>
    </source>
</evidence>
<evidence type="ECO:0000256" key="7">
    <source>
        <dbReference type="ARBA" id="ARBA00023136"/>
    </source>
</evidence>
<gene>
    <name evidence="10" type="primary">plsY</name>
    <name evidence="11" type="ORF">H206_03372</name>
</gene>
<dbReference type="Proteomes" id="UP000287853">
    <property type="component" value="Unassembled WGS sequence"/>
</dbReference>
<keyword evidence="8 10" id="KW-0594">Phospholipid biosynthesis</keyword>
<keyword evidence="2 10" id="KW-0444">Lipid biosynthesis</keyword>
<name>A0A3S3SNC2_9BACT</name>
<keyword evidence="4 10" id="KW-0812">Transmembrane</keyword>
<evidence type="ECO:0000313" key="12">
    <source>
        <dbReference type="Proteomes" id="UP000287853"/>
    </source>
</evidence>
<evidence type="ECO:0000256" key="10">
    <source>
        <dbReference type="HAMAP-Rule" id="MF_01043"/>
    </source>
</evidence>
<dbReference type="GO" id="GO:0005886">
    <property type="term" value="C:plasma membrane"/>
    <property type="evidence" value="ECO:0007669"/>
    <property type="project" value="UniProtKB-SubCell"/>
</dbReference>
<accession>A0A3S3SNC2</accession>
<feature type="transmembrane region" description="Helical" evidence="10">
    <location>
        <begin position="53"/>
        <end position="73"/>
    </location>
</feature>
<keyword evidence="7 10" id="KW-0472">Membrane</keyword>
<dbReference type="EC" id="2.3.1.275" evidence="10"/>
<feature type="transmembrane region" description="Helical" evidence="10">
    <location>
        <begin position="111"/>
        <end position="135"/>
    </location>
</feature>
<comment type="caution">
    <text evidence="11">The sequence shown here is derived from an EMBL/GenBank/DDBJ whole genome shotgun (WGS) entry which is preliminary data.</text>
</comment>
<keyword evidence="12" id="KW-1185">Reference proteome</keyword>
<dbReference type="Pfam" id="PF02660">
    <property type="entry name" value="G3P_acyltransf"/>
    <property type="match status" value="1"/>
</dbReference>
<protein>
    <recommendedName>
        <fullName evidence="10">Glycerol-3-phosphate acyltransferase</fullName>
    </recommendedName>
    <alternativeName>
        <fullName evidence="10">Acyl-PO4 G3P acyltransferase</fullName>
    </alternativeName>
    <alternativeName>
        <fullName evidence="10">Acyl-phosphate--glycerol-3-phosphate acyltransferase</fullName>
    </alternativeName>
    <alternativeName>
        <fullName evidence="10">G3P acyltransferase</fullName>
        <shortName evidence="10">GPAT</shortName>
        <ecNumber evidence="10">2.3.1.275</ecNumber>
    </alternativeName>
    <alternativeName>
        <fullName evidence="10">Lysophosphatidic acid synthase</fullName>
        <shortName evidence="10">LPA synthase</shortName>
    </alternativeName>
</protein>
<feature type="transmembrane region" description="Helical" evidence="10">
    <location>
        <begin position="6"/>
        <end position="26"/>
    </location>
</feature>
<keyword evidence="3 10" id="KW-0808">Transferase</keyword>
<evidence type="ECO:0000256" key="8">
    <source>
        <dbReference type="ARBA" id="ARBA00023209"/>
    </source>
</evidence>
<evidence type="ECO:0000256" key="9">
    <source>
        <dbReference type="ARBA" id="ARBA00023264"/>
    </source>
</evidence>
<keyword evidence="6 10" id="KW-0443">Lipid metabolism</keyword>
<evidence type="ECO:0000256" key="4">
    <source>
        <dbReference type="ARBA" id="ARBA00022692"/>
    </source>
</evidence>
<dbReference type="EMBL" id="MTKO01000064">
    <property type="protein sequence ID" value="RWX46482.1"/>
    <property type="molecule type" value="Genomic_DNA"/>
</dbReference>
<evidence type="ECO:0000313" key="11">
    <source>
        <dbReference type="EMBL" id="RWX46482.1"/>
    </source>
</evidence>
<dbReference type="HAMAP" id="MF_01043">
    <property type="entry name" value="PlsY"/>
    <property type="match status" value="1"/>
</dbReference>
<evidence type="ECO:0000256" key="6">
    <source>
        <dbReference type="ARBA" id="ARBA00023098"/>
    </source>
</evidence>
<dbReference type="PANTHER" id="PTHR30309:SF0">
    <property type="entry name" value="GLYCEROL-3-PHOSPHATE ACYLTRANSFERASE-RELATED"/>
    <property type="match status" value="1"/>
</dbReference>
<comment type="similarity">
    <text evidence="10">Belongs to the PlsY family.</text>
</comment>